<dbReference type="Proteomes" id="UP000016649">
    <property type="component" value="Unassembled WGS sequence"/>
</dbReference>
<evidence type="ECO:0000313" key="3">
    <source>
        <dbReference type="EMBL" id="ERJ91755.1"/>
    </source>
</evidence>
<dbReference type="InterPro" id="IPR053184">
    <property type="entry name" value="FeoA-like"/>
</dbReference>
<evidence type="ECO:0000313" key="4">
    <source>
        <dbReference type="Proteomes" id="UP000016649"/>
    </source>
</evidence>
<dbReference type="InterPro" id="IPR007167">
    <property type="entry name" value="Fe-transptr_FeoA-like"/>
</dbReference>
<feature type="domain" description="Ferrous iron transporter FeoA-like" evidence="2">
    <location>
        <begin position="2"/>
        <end position="75"/>
    </location>
</feature>
<dbReference type="Gene3D" id="2.30.30.90">
    <property type="match status" value="1"/>
</dbReference>
<dbReference type="RefSeq" id="WP_021686152.1">
    <property type="nucleotide sequence ID" value="NZ_KI260554.1"/>
</dbReference>
<accession>A0ABN0NWT8</accession>
<dbReference type="EMBL" id="AWVH01000043">
    <property type="protein sequence ID" value="ERJ91755.1"/>
    <property type="molecule type" value="Genomic_DNA"/>
</dbReference>
<keyword evidence="4" id="KW-1185">Reference proteome</keyword>
<dbReference type="PANTHER" id="PTHR43151:SF1">
    <property type="entry name" value="SSR2333 PROTEIN"/>
    <property type="match status" value="1"/>
</dbReference>
<dbReference type="InterPro" id="IPR038157">
    <property type="entry name" value="FeoA_core_dom"/>
</dbReference>
<gene>
    <name evidence="3" type="ORF">HMPREF9193_01979</name>
</gene>
<evidence type="ECO:0000256" key="1">
    <source>
        <dbReference type="ARBA" id="ARBA00023004"/>
    </source>
</evidence>
<dbReference type="PANTHER" id="PTHR43151">
    <property type="entry name" value="FEOA FAMILY PROTEIN"/>
    <property type="match status" value="1"/>
</dbReference>
<dbReference type="SMART" id="SM00899">
    <property type="entry name" value="FeoA"/>
    <property type="match status" value="1"/>
</dbReference>
<dbReference type="InterPro" id="IPR008988">
    <property type="entry name" value="Transcriptional_repressor_C"/>
</dbReference>
<protein>
    <submittedName>
        <fullName evidence="3">FeoA domain protein</fullName>
    </submittedName>
</protein>
<comment type="caution">
    <text evidence="3">The sequence shown here is derived from an EMBL/GenBank/DDBJ whole genome shotgun (WGS) entry which is preliminary data.</text>
</comment>
<reference evidence="3 4" key="1">
    <citation type="submission" date="2013-08" db="EMBL/GenBank/DDBJ databases">
        <authorList>
            <person name="Weinstock G."/>
            <person name="Sodergren E."/>
            <person name="Wylie T."/>
            <person name="Fulton L."/>
            <person name="Fulton R."/>
            <person name="Fronick C."/>
            <person name="O'Laughlin M."/>
            <person name="Godfrey J."/>
            <person name="Miner T."/>
            <person name="Herter B."/>
            <person name="Appelbaum E."/>
            <person name="Cordes M."/>
            <person name="Lek S."/>
            <person name="Wollam A."/>
            <person name="Pepin K.H."/>
            <person name="Palsikar V.B."/>
            <person name="Mitreva M."/>
            <person name="Wilson R.K."/>
        </authorList>
    </citation>
    <scope>NUCLEOTIDE SEQUENCE [LARGE SCALE GENOMIC DNA]</scope>
    <source>
        <strain evidence="3 4">ATCC 700332</strain>
    </source>
</reference>
<organism evidence="3 4">
    <name type="scientific">Treponema lecithinolyticum ATCC 700332</name>
    <dbReference type="NCBI Taxonomy" id="1321815"/>
    <lineage>
        <taxon>Bacteria</taxon>
        <taxon>Pseudomonadati</taxon>
        <taxon>Spirochaetota</taxon>
        <taxon>Spirochaetia</taxon>
        <taxon>Spirochaetales</taxon>
        <taxon>Treponemataceae</taxon>
        <taxon>Treponema</taxon>
    </lineage>
</organism>
<name>A0ABN0NWT8_TRELE</name>
<dbReference type="SUPFAM" id="SSF50037">
    <property type="entry name" value="C-terminal domain of transcriptional repressors"/>
    <property type="match status" value="1"/>
</dbReference>
<dbReference type="Pfam" id="PF04023">
    <property type="entry name" value="FeoA"/>
    <property type="match status" value="1"/>
</dbReference>
<keyword evidence="1" id="KW-0408">Iron</keyword>
<proteinExistence type="predicted"/>
<sequence>MVPLIMVQDGEKAVVIRFEGDGAEFKRIRSFGLDINTEITVVTSQAAAGGPMMLAVNGARYALDYNLASKILVRPL</sequence>
<evidence type="ECO:0000259" key="2">
    <source>
        <dbReference type="SMART" id="SM00899"/>
    </source>
</evidence>